<dbReference type="PRINTS" id="PR00081">
    <property type="entry name" value="GDHRDH"/>
</dbReference>
<evidence type="ECO:0000313" key="4">
    <source>
        <dbReference type="EMBL" id="AEF55960.1"/>
    </source>
</evidence>
<dbReference type="PANTHER" id="PTHR44169:SF6">
    <property type="entry name" value="NADPH-DEPENDENT 1-ACYLDIHYDROXYACETONE PHOSPHATE REDUCTASE"/>
    <property type="match status" value="1"/>
</dbReference>
<gene>
    <name evidence="4" type="ordered locus">Mar181_2931</name>
</gene>
<keyword evidence="5" id="KW-1185">Reference proteome</keyword>
<evidence type="ECO:0000256" key="2">
    <source>
        <dbReference type="ARBA" id="ARBA00023002"/>
    </source>
</evidence>
<dbReference type="InterPro" id="IPR036291">
    <property type="entry name" value="NAD(P)-bd_dom_sf"/>
</dbReference>
<dbReference type="CDD" id="cd05374">
    <property type="entry name" value="17beta-HSD-like_SDR_c"/>
    <property type="match status" value="1"/>
</dbReference>
<dbReference type="Gene3D" id="3.40.50.720">
    <property type="entry name" value="NAD(P)-binding Rossmann-like Domain"/>
    <property type="match status" value="1"/>
</dbReference>
<proteinExistence type="inferred from homology"/>
<dbReference type="KEGG" id="mpc:Mar181_2931"/>
<comment type="similarity">
    <text evidence="1 3">Belongs to the short-chain dehydrogenases/reductases (SDR) family.</text>
</comment>
<evidence type="ECO:0000313" key="5">
    <source>
        <dbReference type="Proteomes" id="UP000009230"/>
    </source>
</evidence>
<dbReference type="SUPFAM" id="SSF51735">
    <property type="entry name" value="NAD(P)-binding Rossmann-fold domains"/>
    <property type="match status" value="1"/>
</dbReference>
<reference evidence="4 5" key="1">
    <citation type="journal article" date="2012" name="Stand. Genomic Sci.">
        <title>Complete genome sequence of Marinomonas posidonica type strain (IVIA-Po-181(T)).</title>
        <authorList>
            <person name="Lucas-Elio P."/>
            <person name="Goodwin L."/>
            <person name="Woyke T."/>
            <person name="Pitluck S."/>
            <person name="Nolan M."/>
            <person name="Kyrpides N.C."/>
            <person name="Detter J.C."/>
            <person name="Copeland A."/>
            <person name="Lu M."/>
            <person name="Bruce D."/>
            <person name="Detter C."/>
            <person name="Tapia R."/>
            <person name="Han S."/>
            <person name="Land M.L."/>
            <person name="Ivanova N."/>
            <person name="Mikhailova N."/>
            <person name="Johnston A.W."/>
            <person name="Sanchez-Amat A."/>
        </authorList>
    </citation>
    <scope>NUCLEOTIDE SEQUENCE [LARGE SCALE GENOMIC DNA]</scope>
    <source>
        <strain evidence="5">CECT 7376 / NCIMB 14433 / IVIA-Po-181</strain>
    </source>
</reference>
<dbReference type="HOGENOM" id="CLU_010194_2_9_6"/>
<dbReference type="STRING" id="491952.Mar181_2931"/>
<organism evidence="4 5">
    <name type="scientific">Marinomonas posidonica (strain CECT 7376 / NCIMB 14433 / IVIA-Po-181)</name>
    <dbReference type="NCBI Taxonomy" id="491952"/>
    <lineage>
        <taxon>Bacteria</taxon>
        <taxon>Pseudomonadati</taxon>
        <taxon>Pseudomonadota</taxon>
        <taxon>Gammaproteobacteria</taxon>
        <taxon>Oceanospirillales</taxon>
        <taxon>Oceanospirillaceae</taxon>
        <taxon>Marinomonas</taxon>
    </lineage>
</organism>
<name>F6D0S8_MARPP</name>
<dbReference type="GO" id="GO:0016491">
    <property type="term" value="F:oxidoreductase activity"/>
    <property type="evidence" value="ECO:0007669"/>
    <property type="project" value="UniProtKB-KW"/>
</dbReference>
<dbReference type="Proteomes" id="UP000009230">
    <property type="component" value="Chromosome"/>
</dbReference>
<protein>
    <submittedName>
        <fullName evidence="4">Short-chain dehydrogenase/reductase SDR</fullName>
    </submittedName>
</protein>
<dbReference type="EMBL" id="CP002771">
    <property type="protein sequence ID" value="AEF55960.1"/>
    <property type="molecule type" value="Genomic_DNA"/>
</dbReference>
<sequence>MTTIQSMKFSILITGCSSGIGLEAARMLQERNFLVVASCRQEKDIAAIKEQGIQHVVQLDLADSASIEKGLTKALEITGGHLFALFNNGAYGQPGAVEDLPVEALRTQFESNVFGTHDLTTRVIKLMLAQGYGRIVQNSSVLGLVAAPFRGAYNASKFALEGLTDTLRLELADTPIKISLIEPGPIESRFRANALQALKDNIDIVASRHQQGYQEAIARLSKEGVTSSQTLPASAVVKKLIHALESPRPKARYYVTTPTYAAVVMKRILPTCLLDWVMRRQGS</sequence>
<dbReference type="PRINTS" id="PR00080">
    <property type="entry name" value="SDRFAMILY"/>
</dbReference>
<dbReference type="PROSITE" id="PS00061">
    <property type="entry name" value="ADH_SHORT"/>
    <property type="match status" value="1"/>
</dbReference>
<dbReference type="InterPro" id="IPR002347">
    <property type="entry name" value="SDR_fam"/>
</dbReference>
<evidence type="ECO:0000256" key="3">
    <source>
        <dbReference type="RuleBase" id="RU000363"/>
    </source>
</evidence>
<dbReference type="InterPro" id="IPR020904">
    <property type="entry name" value="Sc_DH/Rdtase_CS"/>
</dbReference>
<keyword evidence="2" id="KW-0560">Oxidoreductase</keyword>
<dbReference type="AlphaFoldDB" id="F6D0S8"/>
<dbReference type="eggNOG" id="COG1028">
    <property type="taxonomic scope" value="Bacteria"/>
</dbReference>
<evidence type="ECO:0000256" key="1">
    <source>
        <dbReference type="ARBA" id="ARBA00006484"/>
    </source>
</evidence>
<dbReference type="PANTHER" id="PTHR44169">
    <property type="entry name" value="NADPH-DEPENDENT 1-ACYLDIHYDROXYACETONE PHOSPHATE REDUCTASE"/>
    <property type="match status" value="1"/>
</dbReference>
<dbReference type="RefSeq" id="WP_013797431.1">
    <property type="nucleotide sequence ID" value="NC_015559.1"/>
</dbReference>
<accession>F6D0S8</accession>
<dbReference type="Pfam" id="PF00106">
    <property type="entry name" value="adh_short"/>
    <property type="match status" value="1"/>
</dbReference>